<dbReference type="EMBL" id="AP024086">
    <property type="protein sequence ID" value="BCL61104.1"/>
    <property type="molecule type" value="Genomic_DNA"/>
</dbReference>
<dbReference type="PIRSF" id="PIRSF000722">
    <property type="entry name" value="Acetate_prop_kin"/>
    <property type="match status" value="1"/>
</dbReference>
<sequence>MKILIVNSGSSSIKFQLIDMGGEKVLASGLVERIGEEKGVVSCTLRPETGLKAKVERSEKVEDHSKGMRLVVDVLTDPASGVISGKDSIEAIGHRVVHGGEEFHSPTLITAEVLEAIENNVALAPLHNPANLDGIRVAGELFPGVKQIAVFDTAFHQTIPPKAYHYALPSELYEKEKIRRYGFHGTSHQYVAQECAKQMKRSLTELNLITVHLGNGCSMCAIERGLSVDTSLGLTPLEGLVMGTRSGDVDPALHFFLARNCGMDIKRIDDMLNKESGLKGLCGMNDMRDIHEQIAVGNKRARLALEVQTYRNRKYIGAFMAVLGRVDAIVFTAGIGENDSIVRAKSLEKMEHFGVELDSQRNDQRVREPVLLSSDSSRVQVWGIPTNEELAIARASKAVLTGEEVCP</sequence>
<dbReference type="AlphaFoldDB" id="A0A8D5FSV4"/>
<feature type="binding site" evidence="5">
    <location>
        <begin position="286"/>
        <end position="288"/>
    </location>
    <ligand>
        <name>ATP</name>
        <dbReference type="ChEBI" id="CHEBI:30616"/>
    </ligand>
</feature>
<dbReference type="GO" id="GO:0000287">
    <property type="term" value="F:magnesium ion binding"/>
    <property type="evidence" value="ECO:0007669"/>
    <property type="project" value="UniProtKB-UniRule"/>
</dbReference>
<feature type="binding site" evidence="5">
    <location>
        <begin position="334"/>
        <end position="338"/>
    </location>
    <ligand>
        <name>ATP</name>
        <dbReference type="ChEBI" id="CHEBI:30616"/>
    </ligand>
</feature>
<dbReference type="InterPro" id="IPR004372">
    <property type="entry name" value="Ac/propionate_kinase"/>
</dbReference>
<proteinExistence type="inferred from homology"/>
<evidence type="ECO:0000256" key="3">
    <source>
        <dbReference type="ARBA" id="ARBA00022777"/>
    </source>
</evidence>
<keyword evidence="5" id="KW-0963">Cytoplasm</keyword>
<dbReference type="HAMAP" id="MF_00020">
    <property type="entry name" value="Acetate_kinase"/>
    <property type="match status" value="1"/>
</dbReference>
<evidence type="ECO:0000313" key="7">
    <source>
        <dbReference type="Proteomes" id="UP000826725"/>
    </source>
</evidence>
<comment type="function">
    <text evidence="5">Catalyzes the formation of acetyl phosphate from acetate and ATP. Can also catalyze the reverse reaction.</text>
</comment>
<evidence type="ECO:0000256" key="4">
    <source>
        <dbReference type="ARBA" id="ARBA00022840"/>
    </source>
</evidence>
<dbReference type="GO" id="GO:0005737">
    <property type="term" value="C:cytoplasm"/>
    <property type="evidence" value="ECO:0007669"/>
    <property type="project" value="UniProtKB-SubCell"/>
</dbReference>
<dbReference type="RefSeq" id="WP_228857155.1">
    <property type="nucleotide sequence ID" value="NZ_AP024086.1"/>
</dbReference>
<feature type="binding site" evidence="5">
    <location>
        <position position="388"/>
    </location>
    <ligand>
        <name>Mg(2+)</name>
        <dbReference type="ChEBI" id="CHEBI:18420"/>
    </ligand>
</feature>
<dbReference type="InterPro" id="IPR023865">
    <property type="entry name" value="Aliphatic_acid_kinase_CS"/>
</dbReference>
<comment type="cofactor">
    <cofactor evidence="5">
        <name>Mg(2+)</name>
        <dbReference type="ChEBI" id="CHEBI:18420"/>
    </cofactor>
    <cofactor evidence="5">
        <name>Mn(2+)</name>
        <dbReference type="ChEBI" id="CHEBI:29035"/>
    </cofactor>
    <text evidence="5">Mg(2+). Can also accept Mn(2+).</text>
</comment>
<feature type="binding site" evidence="5">
    <location>
        <begin position="212"/>
        <end position="216"/>
    </location>
    <ligand>
        <name>ATP</name>
        <dbReference type="ChEBI" id="CHEBI:30616"/>
    </ligand>
</feature>
<dbReference type="NCBIfam" id="TIGR00016">
    <property type="entry name" value="ackA"/>
    <property type="match status" value="1"/>
</dbReference>
<reference evidence="6" key="1">
    <citation type="submission" date="2020-09" db="EMBL/GenBank/DDBJ databases">
        <title>Desulfogranum mesoprofundum gen. nov., sp. nov., a novel mesophilic, sulfate-reducing chemolithoautotroph isolated from a deep-sea hydrothermal vent chimney in the Suiyo Seamount.</title>
        <authorList>
            <person name="Hashimoto Y."/>
            <person name="Nakagawa S."/>
        </authorList>
    </citation>
    <scope>NUCLEOTIDE SEQUENCE</scope>
    <source>
        <strain evidence="6">KT2</strain>
    </source>
</reference>
<dbReference type="KEGG" id="dbk:DGMP_17970"/>
<keyword evidence="1 5" id="KW-0808">Transferase</keyword>
<feature type="site" description="Transition state stabilizer" evidence="5">
    <location>
        <position position="245"/>
    </location>
</feature>
<protein>
    <recommendedName>
        <fullName evidence="5">Acetate kinase</fullName>
        <ecNumber evidence="5">2.7.2.1</ecNumber>
    </recommendedName>
    <alternativeName>
        <fullName evidence="5">Acetokinase</fullName>
    </alternativeName>
</protein>
<comment type="catalytic activity">
    <reaction evidence="5">
        <text>acetate + ATP = acetyl phosphate + ADP</text>
        <dbReference type="Rhea" id="RHEA:11352"/>
        <dbReference type="ChEBI" id="CHEBI:22191"/>
        <dbReference type="ChEBI" id="CHEBI:30089"/>
        <dbReference type="ChEBI" id="CHEBI:30616"/>
        <dbReference type="ChEBI" id="CHEBI:456216"/>
        <dbReference type="EC" id="2.7.2.1"/>
    </reaction>
</comment>
<dbReference type="PROSITE" id="PS01075">
    <property type="entry name" value="ACETATE_KINASE_1"/>
    <property type="match status" value="1"/>
</dbReference>
<feature type="site" description="Transition state stabilizer" evidence="5">
    <location>
        <position position="184"/>
    </location>
</feature>
<keyword evidence="3 5" id="KW-0418">Kinase</keyword>
<dbReference type="UniPathway" id="UPA00340">
    <property type="reaction ID" value="UER00458"/>
</dbReference>
<dbReference type="InterPro" id="IPR000890">
    <property type="entry name" value="Aliphatic_acid_kin_short-chain"/>
</dbReference>
<dbReference type="CDD" id="cd24010">
    <property type="entry name" value="ASKHA_NBD_AcK_PK"/>
    <property type="match status" value="1"/>
</dbReference>
<keyword evidence="2 5" id="KW-0547">Nucleotide-binding</keyword>
<comment type="subcellular location">
    <subcellularLocation>
        <location evidence="5">Cytoplasm</location>
    </subcellularLocation>
</comment>
<accession>A0A8D5FSV4</accession>
<keyword evidence="5" id="KW-0479">Metal-binding</keyword>
<dbReference type="GO" id="GO:0008776">
    <property type="term" value="F:acetate kinase activity"/>
    <property type="evidence" value="ECO:0007669"/>
    <property type="project" value="UniProtKB-UniRule"/>
</dbReference>
<feature type="binding site" evidence="5">
    <location>
        <position position="95"/>
    </location>
    <ligand>
        <name>substrate</name>
    </ligand>
</feature>
<dbReference type="Proteomes" id="UP000826725">
    <property type="component" value="Chromosome"/>
</dbReference>
<comment type="similarity">
    <text evidence="5">Belongs to the acetokinase family.</text>
</comment>
<feature type="binding site" evidence="5">
    <location>
        <position position="7"/>
    </location>
    <ligand>
        <name>Mg(2+)</name>
        <dbReference type="ChEBI" id="CHEBI:18420"/>
    </ligand>
</feature>
<comment type="subunit">
    <text evidence="5">Homodimer.</text>
</comment>
<evidence type="ECO:0000256" key="2">
    <source>
        <dbReference type="ARBA" id="ARBA00022741"/>
    </source>
</evidence>
<evidence type="ECO:0000256" key="1">
    <source>
        <dbReference type="ARBA" id="ARBA00022679"/>
    </source>
</evidence>
<dbReference type="GO" id="GO:0006085">
    <property type="term" value="P:acetyl-CoA biosynthetic process"/>
    <property type="evidence" value="ECO:0007669"/>
    <property type="project" value="UniProtKB-UniRule"/>
</dbReference>
<dbReference type="GO" id="GO:0006083">
    <property type="term" value="P:acetate metabolic process"/>
    <property type="evidence" value="ECO:0007669"/>
    <property type="project" value="TreeGrafter"/>
</dbReference>
<gene>
    <name evidence="5 6" type="primary">ackA</name>
    <name evidence="6" type="ORF">DGMP_17970</name>
</gene>
<dbReference type="PANTHER" id="PTHR21060">
    <property type="entry name" value="ACETATE KINASE"/>
    <property type="match status" value="1"/>
</dbReference>
<dbReference type="EC" id="2.7.2.1" evidence="5"/>
<dbReference type="GO" id="GO:0005524">
    <property type="term" value="F:ATP binding"/>
    <property type="evidence" value="ECO:0007669"/>
    <property type="project" value="UniProtKB-KW"/>
</dbReference>
<keyword evidence="7" id="KW-1185">Reference proteome</keyword>
<evidence type="ECO:0000256" key="5">
    <source>
        <dbReference type="HAMAP-Rule" id="MF_00020"/>
    </source>
</evidence>
<name>A0A8D5FSV4_9BACT</name>
<keyword evidence="5" id="KW-0460">Magnesium</keyword>
<evidence type="ECO:0000313" key="6">
    <source>
        <dbReference type="EMBL" id="BCL61104.1"/>
    </source>
</evidence>
<feature type="binding site" evidence="5">
    <location>
        <position position="14"/>
    </location>
    <ligand>
        <name>ATP</name>
        <dbReference type="ChEBI" id="CHEBI:30616"/>
    </ligand>
</feature>
<dbReference type="Pfam" id="PF00871">
    <property type="entry name" value="Acetate_kinase"/>
    <property type="match status" value="1"/>
</dbReference>
<feature type="active site" description="Proton donor/acceptor" evidence="5">
    <location>
        <position position="152"/>
    </location>
</feature>
<organism evidence="6 7">
    <name type="scientific">Desulfomarina profundi</name>
    <dbReference type="NCBI Taxonomy" id="2772557"/>
    <lineage>
        <taxon>Bacteria</taxon>
        <taxon>Pseudomonadati</taxon>
        <taxon>Thermodesulfobacteriota</taxon>
        <taxon>Desulfobulbia</taxon>
        <taxon>Desulfobulbales</taxon>
        <taxon>Desulfobulbaceae</taxon>
        <taxon>Desulfomarina</taxon>
    </lineage>
</organism>
<comment type="pathway">
    <text evidence="5">Metabolic intermediate biosynthesis; acetyl-CoA biosynthesis; acetyl-CoA from acetate: step 1/2.</text>
</comment>
<keyword evidence="4 5" id="KW-0067">ATP-binding</keyword>
<dbReference type="PROSITE" id="PS01076">
    <property type="entry name" value="ACETATE_KINASE_2"/>
    <property type="match status" value="1"/>
</dbReference>
<dbReference type="PANTHER" id="PTHR21060:SF15">
    <property type="entry name" value="ACETATE KINASE-RELATED"/>
    <property type="match status" value="1"/>
</dbReference>